<accession>A0ABM1BBQ7</accession>
<keyword evidence="2" id="KW-1185">Reference proteome</keyword>
<feature type="region of interest" description="Disordered" evidence="1">
    <location>
        <begin position="208"/>
        <end position="263"/>
    </location>
</feature>
<feature type="compositionally biased region" description="Polar residues" evidence="1">
    <location>
        <begin position="249"/>
        <end position="263"/>
    </location>
</feature>
<evidence type="ECO:0000313" key="2">
    <source>
        <dbReference type="Proteomes" id="UP000694941"/>
    </source>
</evidence>
<dbReference type="InterPro" id="IPR035899">
    <property type="entry name" value="DBL_dom_sf"/>
</dbReference>
<reference evidence="3" key="1">
    <citation type="submission" date="2025-08" db="UniProtKB">
        <authorList>
            <consortium name="RefSeq"/>
        </authorList>
    </citation>
    <scope>IDENTIFICATION</scope>
    <source>
        <tissue evidence="3">Muscle</tissue>
    </source>
</reference>
<gene>
    <name evidence="3" type="primary">LOC106463319</name>
</gene>
<name>A0ABM1BBQ7_LIMPO</name>
<evidence type="ECO:0000313" key="3">
    <source>
        <dbReference type="RefSeq" id="XP_013778790.1"/>
    </source>
</evidence>
<sequence length="293" mass="32113">MVKQDRSQFSTRSCRPFDVSLSMVKRGTQVSDDHNMLDPSFCAHSKLNLGQDCESDDSLNWEDFFGTTVEISSVLMDMYDSLIGKDETRSSENGEEQKRVWADKEALDSLGADGSANNSSYEVSPGDSNKSIRNEQLSGGLPANSSRARNFFSRRSFSVTDAYHTTGKKRPLSTSSVSSSSSSSSSSLPRNGMDVKKSYLASIESLDDDDDDVSEFGNERSNAHSNLNQLPHSGDRRSVGSLSECGGSEANSAVTSPSRHTSYDPNLGPIDRVILEIVDTERTYVRDLNEIIK</sequence>
<protein>
    <submittedName>
        <fullName evidence="3">Uncharacterized protein LOC106463319</fullName>
    </submittedName>
</protein>
<dbReference type="Proteomes" id="UP000694941">
    <property type="component" value="Unplaced"/>
</dbReference>
<dbReference type="PANTHER" id="PTHR45924">
    <property type="entry name" value="FI17866P1"/>
    <property type="match status" value="1"/>
</dbReference>
<evidence type="ECO:0000256" key="1">
    <source>
        <dbReference type="SAM" id="MobiDB-lite"/>
    </source>
</evidence>
<feature type="compositionally biased region" description="Low complexity" evidence="1">
    <location>
        <begin position="173"/>
        <end position="187"/>
    </location>
</feature>
<proteinExistence type="predicted"/>
<dbReference type="GeneID" id="106463319"/>
<feature type="region of interest" description="Disordered" evidence="1">
    <location>
        <begin position="109"/>
        <end position="146"/>
    </location>
</feature>
<organism evidence="2 3">
    <name type="scientific">Limulus polyphemus</name>
    <name type="common">Atlantic horseshoe crab</name>
    <dbReference type="NCBI Taxonomy" id="6850"/>
    <lineage>
        <taxon>Eukaryota</taxon>
        <taxon>Metazoa</taxon>
        <taxon>Ecdysozoa</taxon>
        <taxon>Arthropoda</taxon>
        <taxon>Chelicerata</taxon>
        <taxon>Merostomata</taxon>
        <taxon>Xiphosura</taxon>
        <taxon>Limulidae</taxon>
        <taxon>Limulus</taxon>
    </lineage>
</organism>
<dbReference type="SUPFAM" id="SSF48065">
    <property type="entry name" value="DBL homology domain (DH-domain)"/>
    <property type="match status" value="1"/>
</dbReference>
<feature type="compositionally biased region" description="Polar residues" evidence="1">
    <location>
        <begin position="115"/>
        <end position="137"/>
    </location>
</feature>
<dbReference type="PANTHER" id="PTHR45924:SF2">
    <property type="entry name" value="FI17866P1"/>
    <property type="match status" value="1"/>
</dbReference>
<feature type="region of interest" description="Disordered" evidence="1">
    <location>
        <begin position="163"/>
        <end position="192"/>
    </location>
</feature>
<dbReference type="RefSeq" id="XP_013778790.1">
    <property type="nucleotide sequence ID" value="XM_013923336.2"/>
</dbReference>
<feature type="non-terminal residue" evidence="3">
    <location>
        <position position="293"/>
    </location>
</feature>